<dbReference type="RefSeq" id="WP_211320347.1">
    <property type="nucleotide sequence ID" value="NZ_QGGL01000004.1"/>
</dbReference>
<comment type="caution">
    <text evidence="10">The sequence shown here is derived from an EMBL/GenBank/DDBJ whole genome shotgun (WGS) entry which is preliminary data.</text>
</comment>
<dbReference type="Gene3D" id="2.60.120.260">
    <property type="entry name" value="Galactose-binding domain-like"/>
    <property type="match status" value="1"/>
</dbReference>
<dbReference type="CDD" id="cd18820">
    <property type="entry name" value="GH43_LbAraf43-like"/>
    <property type="match status" value="1"/>
</dbReference>
<feature type="chain" id="PRO_5038763875" evidence="8">
    <location>
        <begin position="30"/>
        <end position="476"/>
    </location>
</feature>
<evidence type="ECO:0000313" key="11">
    <source>
        <dbReference type="Proteomes" id="UP000245634"/>
    </source>
</evidence>
<evidence type="ECO:0000256" key="8">
    <source>
        <dbReference type="SAM" id="SignalP"/>
    </source>
</evidence>
<dbReference type="GO" id="GO:0005975">
    <property type="term" value="P:carbohydrate metabolic process"/>
    <property type="evidence" value="ECO:0007669"/>
    <property type="project" value="InterPro"/>
</dbReference>
<feature type="active site" description="Proton donor" evidence="5">
    <location>
        <position position="222"/>
    </location>
</feature>
<dbReference type="InterPro" id="IPR005084">
    <property type="entry name" value="CBM6"/>
</dbReference>
<accession>A0A316DCF2</accession>
<keyword evidence="4 7" id="KW-0326">Glycosidase</keyword>
<feature type="signal peptide" evidence="8">
    <location>
        <begin position="1"/>
        <end position="29"/>
    </location>
</feature>
<feature type="domain" description="CBM6" evidence="9">
    <location>
        <begin position="350"/>
        <end position="472"/>
    </location>
</feature>
<keyword evidence="3 7" id="KW-0378">Hydrolase</keyword>
<dbReference type="EMBL" id="QGGL01000004">
    <property type="protein sequence ID" value="PWK14967.1"/>
    <property type="molecule type" value="Genomic_DNA"/>
</dbReference>
<dbReference type="SUPFAM" id="SSF75005">
    <property type="entry name" value="Arabinanase/levansucrase/invertase"/>
    <property type="match status" value="1"/>
</dbReference>
<keyword evidence="2 8" id="KW-0732">Signal</keyword>
<dbReference type="PANTHER" id="PTHR43817:SF1">
    <property type="entry name" value="HYDROLASE, FAMILY 43, PUTATIVE (AFU_ORTHOLOGUE AFUA_3G01660)-RELATED"/>
    <property type="match status" value="1"/>
</dbReference>
<dbReference type="InterPro" id="IPR023296">
    <property type="entry name" value="Glyco_hydro_beta-prop_sf"/>
</dbReference>
<dbReference type="InterPro" id="IPR008979">
    <property type="entry name" value="Galactose-bd-like_sf"/>
</dbReference>
<evidence type="ECO:0000256" key="3">
    <source>
        <dbReference type="ARBA" id="ARBA00022801"/>
    </source>
</evidence>
<evidence type="ECO:0000256" key="6">
    <source>
        <dbReference type="PIRSR" id="PIRSR606710-2"/>
    </source>
</evidence>
<evidence type="ECO:0000256" key="4">
    <source>
        <dbReference type="ARBA" id="ARBA00023295"/>
    </source>
</evidence>
<name>A0A316DCF2_9BACL</name>
<evidence type="ECO:0000256" key="7">
    <source>
        <dbReference type="RuleBase" id="RU361187"/>
    </source>
</evidence>
<dbReference type="Pfam" id="PF04616">
    <property type="entry name" value="Glyco_hydro_43"/>
    <property type="match status" value="1"/>
</dbReference>
<evidence type="ECO:0000256" key="1">
    <source>
        <dbReference type="ARBA" id="ARBA00009865"/>
    </source>
</evidence>
<evidence type="ECO:0000256" key="5">
    <source>
        <dbReference type="PIRSR" id="PIRSR606710-1"/>
    </source>
</evidence>
<protein>
    <submittedName>
        <fullName evidence="10">GH43 family beta-xylosidase</fullName>
    </submittedName>
</protein>
<comment type="similarity">
    <text evidence="1 7">Belongs to the glycosyl hydrolase 43 family.</text>
</comment>
<feature type="site" description="Important for catalytic activity, responsible for pKa modulation of the active site Glu and correct orientation of both the proton donor and substrate" evidence="6">
    <location>
        <position position="160"/>
    </location>
</feature>
<proteinExistence type="inferred from homology"/>
<dbReference type="AlphaFoldDB" id="A0A316DCF2"/>
<dbReference type="PANTHER" id="PTHR43817">
    <property type="entry name" value="GLYCOSYL HYDROLASE"/>
    <property type="match status" value="1"/>
</dbReference>
<dbReference type="Gene3D" id="2.115.10.20">
    <property type="entry name" value="Glycosyl hydrolase domain, family 43"/>
    <property type="match status" value="1"/>
</dbReference>
<feature type="active site" description="Proton acceptor" evidence="5">
    <location>
        <position position="47"/>
    </location>
</feature>
<evidence type="ECO:0000313" key="10">
    <source>
        <dbReference type="EMBL" id="PWK14967.1"/>
    </source>
</evidence>
<evidence type="ECO:0000256" key="2">
    <source>
        <dbReference type="ARBA" id="ARBA00022729"/>
    </source>
</evidence>
<dbReference type="Proteomes" id="UP000245634">
    <property type="component" value="Unassembled WGS sequence"/>
</dbReference>
<dbReference type="GO" id="GO:0030246">
    <property type="term" value="F:carbohydrate binding"/>
    <property type="evidence" value="ECO:0007669"/>
    <property type="project" value="InterPro"/>
</dbReference>
<gene>
    <name evidence="10" type="ORF">C7459_104171</name>
</gene>
<keyword evidence="11" id="KW-1185">Reference proteome</keyword>
<organism evidence="10 11">
    <name type="scientific">Tumebacillus permanentifrigoris</name>
    <dbReference type="NCBI Taxonomy" id="378543"/>
    <lineage>
        <taxon>Bacteria</taxon>
        <taxon>Bacillati</taxon>
        <taxon>Bacillota</taxon>
        <taxon>Bacilli</taxon>
        <taxon>Bacillales</taxon>
        <taxon>Alicyclobacillaceae</taxon>
        <taxon>Tumebacillus</taxon>
    </lineage>
</organism>
<dbReference type="GO" id="GO:0004553">
    <property type="term" value="F:hydrolase activity, hydrolyzing O-glycosyl compounds"/>
    <property type="evidence" value="ECO:0007669"/>
    <property type="project" value="InterPro"/>
</dbReference>
<dbReference type="InterPro" id="IPR006710">
    <property type="entry name" value="Glyco_hydro_43"/>
</dbReference>
<sequence length="476" mass="51230">MSVQKRFASALLSCLLLVFAIMVSLPPHAASAAVGTFFNVINQDGADPWVYKHTNGYYYLTKTTGNNVTLWRSRTLTGLDAGDSKVVFTPPATGANSQNIWAPELHWINNAWYIYYAADDGNNNNHRMFVLRNTSADPFSGTWTDLGKIYDPANDYWAIDGTVLNVSGKLYFIWSGWPGTANVTQNLYIAPMDTPNHISGARVQISAPTYAWETVGSPTVNEGPEVLVKNGVISLVYSASGSWTDAYKLGMLTASTTANLLSPTSWTKRSTPVFQSGNGVYGPGHNSFTKSADGTEDWIVYHAARFQGAGWTRNIRAQKFGWNADNTPNFGTPAAPNTPIAIPSGEPLRDRYEAESGVFANGAIAVTTPTASNGAKAGYLDNSTRSVEVTVNVASAGTYVLYARTDNGTTGGAWATHSLSVNGGAASLFYVANSGWDNWGTSTARVYLNAGANKLKFSGNSNFAELDCLDLFPYQP</sequence>
<evidence type="ECO:0000259" key="9">
    <source>
        <dbReference type="PROSITE" id="PS51175"/>
    </source>
</evidence>
<reference evidence="10 11" key="1">
    <citation type="submission" date="2018-05" db="EMBL/GenBank/DDBJ databases">
        <title>Genomic Encyclopedia of Type Strains, Phase IV (KMG-IV): sequencing the most valuable type-strain genomes for metagenomic binning, comparative biology and taxonomic classification.</title>
        <authorList>
            <person name="Goeker M."/>
        </authorList>
    </citation>
    <scope>NUCLEOTIDE SEQUENCE [LARGE SCALE GENOMIC DNA]</scope>
    <source>
        <strain evidence="10 11">DSM 18773</strain>
    </source>
</reference>
<dbReference type="PROSITE" id="PS51175">
    <property type="entry name" value="CBM6"/>
    <property type="match status" value="1"/>
</dbReference>
<dbReference type="SUPFAM" id="SSF49785">
    <property type="entry name" value="Galactose-binding domain-like"/>
    <property type="match status" value="1"/>
</dbReference>